<proteinExistence type="predicted"/>
<feature type="compositionally biased region" description="Basic and acidic residues" evidence="1">
    <location>
        <begin position="20"/>
        <end position="37"/>
    </location>
</feature>
<gene>
    <name evidence="2" type="ORF">P7K49_032561</name>
</gene>
<sequence>MPRLSDKNTPVSWESCSPVDLRDPGNKERAALHRDTFAKTSPGSSLQAAGEEVPMPGRL</sequence>
<protein>
    <submittedName>
        <fullName evidence="2">Uncharacterized protein</fullName>
    </submittedName>
</protein>
<dbReference type="Proteomes" id="UP001266305">
    <property type="component" value="Unassembled WGS sequence"/>
</dbReference>
<evidence type="ECO:0000313" key="2">
    <source>
        <dbReference type="EMBL" id="KAK2089895.1"/>
    </source>
</evidence>
<organism evidence="2 3">
    <name type="scientific">Saguinus oedipus</name>
    <name type="common">Cotton-top tamarin</name>
    <name type="synonym">Oedipomidas oedipus</name>
    <dbReference type="NCBI Taxonomy" id="9490"/>
    <lineage>
        <taxon>Eukaryota</taxon>
        <taxon>Metazoa</taxon>
        <taxon>Chordata</taxon>
        <taxon>Craniata</taxon>
        <taxon>Vertebrata</taxon>
        <taxon>Euteleostomi</taxon>
        <taxon>Mammalia</taxon>
        <taxon>Eutheria</taxon>
        <taxon>Euarchontoglires</taxon>
        <taxon>Primates</taxon>
        <taxon>Haplorrhini</taxon>
        <taxon>Platyrrhini</taxon>
        <taxon>Cebidae</taxon>
        <taxon>Callitrichinae</taxon>
        <taxon>Saguinus</taxon>
    </lineage>
</organism>
<evidence type="ECO:0000313" key="3">
    <source>
        <dbReference type="Proteomes" id="UP001266305"/>
    </source>
</evidence>
<keyword evidence="3" id="KW-1185">Reference proteome</keyword>
<feature type="compositionally biased region" description="Polar residues" evidence="1">
    <location>
        <begin position="38"/>
        <end position="47"/>
    </location>
</feature>
<comment type="caution">
    <text evidence="2">The sequence shown here is derived from an EMBL/GenBank/DDBJ whole genome shotgun (WGS) entry which is preliminary data.</text>
</comment>
<dbReference type="EMBL" id="JASSZA010000018">
    <property type="protein sequence ID" value="KAK2089895.1"/>
    <property type="molecule type" value="Genomic_DNA"/>
</dbReference>
<accession>A0ABQ9TZD6</accession>
<feature type="non-terminal residue" evidence="2">
    <location>
        <position position="59"/>
    </location>
</feature>
<name>A0ABQ9TZD6_SAGOE</name>
<evidence type="ECO:0000256" key="1">
    <source>
        <dbReference type="SAM" id="MobiDB-lite"/>
    </source>
</evidence>
<feature type="region of interest" description="Disordered" evidence="1">
    <location>
        <begin position="1"/>
        <end position="59"/>
    </location>
</feature>
<reference evidence="2 3" key="1">
    <citation type="submission" date="2023-05" db="EMBL/GenBank/DDBJ databases">
        <title>B98-5 Cell Line De Novo Hybrid Assembly: An Optical Mapping Approach.</title>
        <authorList>
            <person name="Kananen K."/>
            <person name="Auerbach J.A."/>
            <person name="Kautto E."/>
            <person name="Blachly J.S."/>
        </authorList>
    </citation>
    <scope>NUCLEOTIDE SEQUENCE [LARGE SCALE GENOMIC DNA]</scope>
    <source>
        <strain evidence="2">B95-8</strain>
        <tissue evidence="2">Cell line</tissue>
    </source>
</reference>